<dbReference type="VEuPathDB" id="VectorBase:GAUT035722"/>
<accession>A0A1A9VFM5</accession>
<sequence length="433" mass="51110">MSSFWMSRRLKDKDVEDLLAGLGNGDISEDEEGMDDLNEFDYYPDVQDLMKQFEDNNDDEEEQDNENPPLPVLGVAAWRQRSGELIWKRHNPQYSEERIDFTGNTDLTLRLAALETPFQFFAEFISEDILNVIVEQTNLYITQKNVSNCRPVNATEIRQFLGIIIFMSVYHYPNVRSYWGKYGFHHIQQTMTVNRFEKIRSVIHFNDNAQHKSVEHPNHDCLHKIRPIVEHLNKLFISVAPLDQRFSLDEQTSSTKMARFMKQYLSNKSHKWDFKLFVLCSLSGFAYNNFLGRYRIRIKSRKWYIRFFYYMIDMTVINSWVLYKKHNPNLTLGDYRSELAETLCSYKKYDENKRGRPSDLEMEIEAKKHRGPTKPIPPKDVRTDGIGHDEKRCNSKNRCKLPGCKGFSRTECIKCKVTLCHNKNRNCFAIFHS</sequence>
<dbReference type="Pfam" id="PF13843">
    <property type="entry name" value="DDE_Tnp_1_7"/>
    <property type="match status" value="1"/>
</dbReference>
<proteinExistence type="predicted"/>
<keyword evidence="3" id="KW-1185">Reference proteome</keyword>
<protein>
    <submittedName>
        <fullName evidence="2">DDE_Tnp_1_7 domain-containing protein</fullName>
    </submittedName>
</protein>
<dbReference type="STRING" id="7395.A0A1A9VFM5"/>
<feature type="domain" description="PiggyBac transposable element-derived protein" evidence="1">
    <location>
        <begin position="116"/>
        <end position="287"/>
    </location>
</feature>
<evidence type="ECO:0000313" key="3">
    <source>
        <dbReference type="Proteomes" id="UP000078200"/>
    </source>
</evidence>
<name>A0A1A9VFM5_GLOAU</name>
<dbReference type="PANTHER" id="PTHR47272:SF1">
    <property type="entry name" value="PIGGYBAC TRANSPOSABLE ELEMENT-DERIVED PROTEIN 3-LIKE"/>
    <property type="match status" value="1"/>
</dbReference>
<dbReference type="Proteomes" id="UP000078200">
    <property type="component" value="Unassembled WGS sequence"/>
</dbReference>
<organism evidence="2 3">
    <name type="scientific">Glossina austeni</name>
    <name type="common">Savannah tsetse fly</name>
    <dbReference type="NCBI Taxonomy" id="7395"/>
    <lineage>
        <taxon>Eukaryota</taxon>
        <taxon>Metazoa</taxon>
        <taxon>Ecdysozoa</taxon>
        <taxon>Arthropoda</taxon>
        <taxon>Hexapoda</taxon>
        <taxon>Insecta</taxon>
        <taxon>Pterygota</taxon>
        <taxon>Neoptera</taxon>
        <taxon>Endopterygota</taxon>
        <taxon>Diptera</taxon>
        <taxon>Brachycera</taxon>
        <taxon>Muscomorpha</taxon>
        <taxon>Hippoboscoidea</taxon>
        <taxon>Glossinidae</taxon>
        <taxon>Glossina</taxon>
    </lineage>
</organism>
<evidence type="ECO:0000259" key="1">
    <source>
        <dbReference type="Pfam" id="PF13843"/>
    </source>
</evidence>
<reference evidence="2" key="1">
    <citation type="submission" date="2020-05" db="UniProtKB">
        <authorList>
            <consortium name="EnsemblMetazoa"/>
        </authorList>
    </citation>
    <scope>IDENTIFICATION</scope>
    <source>
        <strain evidence="2">TTRI</strain>
    </source>
</reference>
<dbReference type="PANTHER" id="PTHR47272">
    <property type="entry name" value="DDE_TNP_1_7 DOMAIN-CONTAINING PROTEIN"/>
    <property type="match status" value="1"/>
</dbReference>
<dbReference type="AlphaFoldDB" id="A0A1A9VFM5"/>
<evidence type="ECO:0000313" key="2">
    <source>
        <dbReference type="EnsemblMetazoa" id="GAUT035722-PA"/>
    </source>
</evidence>
<dbReference type="EnsemblMetazoa" id="GAUT035722-RA">
    <property type="protein sequence ID" value="GAUT035722-PA"/>
    <property type="gene ID" value="GAUT035722"/>
</dbReference>
<dbReference type="InterPro" id="IPR029526">
    <property type="entry name" value="PGBD"/>
</dbReference>